<dbReference type="EMBL" id="JACHGW010000001">
    <property type="protein sequence ID" value="MBB6049031.1"/>
    <property type="molecule type" value="Genomic_DNA"/>
</dbReference>
<evidence type="ECO:0000259" key="3">
    <source>
        <dbReference type="PROSITE" id="PS51201"/>
    </source>
</evidence>
<keyword evidence="1" id="KW-0633">Potassium transport</keyword>
<comment type="caution">
    <text evidence="4">The sequence shown here is derived from an EMBL/GenBank/DDBJ whole genome shotgun (WGS) entry which is preliminary data.</text>
</comment>
<keyword evidence="1" id="KW-0813">Transport</keyword>
<dbReference type="Pfam" id="PF02254">
    <property type="entry name" value="TrkA_N"/>
    <property type="match status" value="1"/>
</dbReference>
<protein>
    <submittedName>
        <fullName evidence="4">Trk system potassium uptake protein TrkA</fullName>
    </submittedName>
</protein>
<keyword evidence="1" id="KW-0406">Ion transport</keyword>
<dbReference type="RefSeq" id="WP_184192651.1">
    <property type="nucleotide sequence ID" value="NZ_JACHGW010000001.1"/>
</dbReference>
<gene>
    <name evidence="4" type="ORF">HNQ39_000793</name>
</gene>
<dbReference type="PANTHER" id="PTHR43833">
    <property type="entry name" value="POTASSIUM CHANNEL PROTEIN 2-RELATED-RELATED"/>
    <property type="match status" value="1"/>
</dbReference>
<dbReference type="InterPro" id="IPR003148">
    <property type="entry name" value="RCK_N"/>
</dbReference>
<feature type="domain" description="RCK N-terminal" evidence="3">
    <location>
        <begin position="1"/>
        <end position="123"/>
    </location>
</feature>
<dbReference type="InterPro" id="IPR006036">
    <property type="entry name" value="K_uptake_TrkA"/>
</dbReference>
<evidence type="ECO:0000256" key="1">
    <source>
        <dbReference type="ARBA" id="ARBA00022538"/>
    </source>
</evidence>
<organism evidence="4 5">
    <name type="scientific">Armatimonas rosea</name>
    <dbReference type="NCBI Taxonomy" id="685828"/>
    <lineage>
        <taxon>Bacteria</taxon>
        <taxon>Bacillati</taxon>
        <taxon>Armatimonadota</taxon>
        <taxon>Armatimonadia</taxon>
        <taxon>Armatimonadales</taxon>
        <taxon>Armatimonadaceae</taxon>
        <taxon>Armatimonas</taxon>
    </lineage>
</organism>
<evidence type="ECO:0000313" key="4">
    <source>
        <dbReference type="EMBL" id="MBB6049031.1"/>
    </source>
</evidence>
<name>A0A7W9SLV1_ARMRO</name>
<dbReference type="Proteomes" id="UP000520814">
    <property type="component" value="Unassembled WGS sequence"/>
</dbReference>
<evidence type="ECO:0000256" key="2">
    <source>
        <dbReference type="ARBA" id="ARBA00022958"/>
    </source>
</evidence>
<dbReference type="PROSITE" id="PS51201">
    <property type="entry name" value="RCK_N"/>
    <property type="match status" value="1"/>
</dbReference>
<dbReference type="PANTHER" id="PTHR43833:SF8">
    <property type="entry name" value="TRK SYSTEM POTASSIUM UPTAKE PROTEIN TRKA"/>
    <property type="match status" value="1"/>
</dbReference>
<keyword evidence="5" id="KW-1185">Reference proteome</keyword>
<dbReference type="AlphaFoldDB" id="A0A7W9SLV1"/>
<evidence type="ECO:0000313" key="5">
    <source>
        <dbReference type="Proteomes" id="UP000520814"/>
    </source>
</evidence>
<reference evidence="4 5" key="1">
    <citation type="submission" date="2020-08" db="EMBL/GenBank/DDBJ databases">
        <title>Genomic Encyclopedia of Type Strains, Phase IV (KMG-IV): sequencing the most valuable type-strain genomes for metagenomic binning, comparative biology and taxonomic classification.</title>
        <authorList>
            <person name="Goeker M."/>
        </authorList>
    </citation>
    <scope>NUCLEOTIDE SEQUENCE [LARGE SCALE GENOMIC DNA]</scope>
    <source>
        <strain evidence="4 5">DSM 23562</strain>
    </source>
</reference>
<keyword evidence="2" id="KW-0630">Potassium</keyword>
<sequence>MKVVIVGCGRVGSTLARLLADRHDVRVVDRTSESFRRLGSKFQGQKIVGPGTDMDVLKRAGIEGADAFISVTDGDNRNIMAAQIAKRIFNVPQVFTRIYDPSRAAVYAEMGIQTLCTTATAAGLFCDLVEGRRPDSFMDQLTSYLDAAQKV</sequence>
<dbReference type="SUPFAM" id="SSF51735">
    <property type="entry name" value="NAD(P)-binding Rossmann-fold domains"/>
    <property type="match status" value="1"/>
</dbReference>
<dbReference type="Gene3D" id="3.40.50.720">
    <property type="entry name" value="NAD(P)-binding Rossmann-like Domain"/>
    <property type="match status" value="1"/>
</dbReference>
<dbReference type="GO" id="GO:0005886">
    <property type="term" value="C:plasma membrane"/>
    <property type="evidence" value="ECO:0007669"/>
    <property type="project" value="InterPro"/>
</dbReference>
<proteinExistence type="predicted"/>
<accession>A0A7W9SLV1</accession>
<dbReference type="InterPro" id="IPR050721">
    <property type="entry name" value="Trk_Ktr_HKT_K-transport"/>
</dbReference>
<dbReference type="GO" id="GO:0015079">
    <property type="term" value="F:potassium ion transmembrane transporter activity"/>
    <property type="evidence" value="ECO:0007669"/>
    <property type="project" value="InterPro"/>
</dbReference>
<dbReference type="PRINTS" id="PR00335">
    <property type="entry name" value="KUPTAKETRKA"/>
</dbReference>
<dbReference type="InterPro" id="IPR036291">
    <property type="entry name" value="NAD(P)-bd_dom_sf"/>
</dbReference>